<protein>
    <submittedName>
        <fullName evidence="1">Uncharacterized protein</fullName>
    </submittedName>
</protein>
<evidence type="ECO:0000313" key="2">
    <source>
        <dbReference type="Proteomes" id="UP000054843"/>
    </source>
</evidence>
<dbReference type="AlphaFoldDB" id="A0A0V1M969"/>
<dbReference type="Proteomes" id="UP000054843">
    <property type="component" value="Unassembled WGS sequence"/>
</dbReference>
<sequence>MLEAVMRGDELTGPHFVRRYGSAVQRLRTVRLVSLPASVRASRVRVVVPCPLVAKASGQPRTKRTPEFDSSGCNISNKRKDVASALVYKICRSSHPFIIIGRWRNRLCSSTSSSSGSSSSSRPIVKNCFITSPKGRERRRRWCSSCQAACATVLPVNFYADTKLGFNENTIQCYIIDEIRGGNSLVSFSTHLSTVVVVVGQTVYFILSTTIHSFTTISIQTNNDDEIETLKQQKQLVGKLSIYSSIQKFYSHYKSEQINKIATVHHHH</sequence>
<accession>A0A0V1M969</accession>
<comment type="caution">
    <text evidence="1">The sequence shown here is derived from an EMBL/GenBank/DDBJ whole genome shotgun (WGS) entry which is preliminary data.</text>
</comment>
<reference evidence="1 2" key="1">
    <citation type="submission" date="2015-01" db="EMBL/GenBank/DDBJ databases">
        <title>Evolution of Trichinella species and genotypes.</title>
        <authorList>
            <person name="Korhonen P.K."/>
            <person name="Edoardo P."/>
            <person name="Giuseppe L.R."/>
            <person name="Gasser R.B."/>
        </authorList>
    </citation>
    <scope>NUCLEOTIDE SEQUENCE [LARGE SCALE GENOMIC DNA]</scope>
    <source>
        <strain evidence="1">ISS1980</strain>
    </source>
</reference>
<dbReference type="EMBL" id="JYDO01000167">
    <property type="protein sequence ID" value="KRZ68353.1"/>
    <property type="molecule type" value="Genomic_DNA"/>
</dbReference>
<gene>
    <name evidence="1" type="ORF">T10_12382</name>
</gene>
<name>A0A0V1M969_9BILA</name>
<organism evidence="1 2">
    <name type="scientific">Trichinella papuae</name>
    <dbReference type="NCBI Taxonomy" id="268474"/>
    <lineage>
        <taxon>Eukaryota</taxon>
        <taxon>Metazoa</taxon>
        <taxon>Ecdysozoa</taxon>
        <taxon>Nematoda</taxon>
        <taxon>Enoplea</taxon>
        <taxon>Dorylaimia</taxon>
        <taxon>Trichinellida</taxon>
        <taxon>Trichinellidae</taxon>
        <taxon>Trichinella</taxon>
    </lineage>
</organism>
<evidence type="ECO:0000313" key="1">
    <source>
        <dbReference type="EMBL" id="KRZ68353.1"/>
    </source>
</evidence>
<keyword evidence="2" id="KW-1185">Reference proteome</keyword>
<proteinExistence type="predicted"/>